<name>A0A194V3T7_CYTMA</name>
<keyword evidence="3" id="KW-1185">Reference proteome</keyword>
<dbReference type="EMBL" id="KN714715">
    <property type="protein sequence ID" value="KUI58568.1"/>
    <property type="molecule type" value="Genomic_DNA"/>
</dbReference>
<dbReference type="STRING" id="694573.A0A194V3T7"/>
<dbReference type="AlphaFoldDB" id="A0A194V3T7"/>
<feature type="compositionally biased region" description="Low complexity" evidence="1">
    <location>
        <begin position="114"/>
        <end position="125"/>
    </location>
</feature>
<protein>
    <submittedName>
        <fullName evidence="2">Uncharacterized protein</fullName>
    </submittedName>
</protein>
<evidence type="ECO:0000256" key="1">
    <source>
        <dbReference type="SAM" id="MobiDB-lite"/>
    </source>
</evidence>
<accession>A0A194V3T7</accession>
<evidence type="ECO:0000313" key="3">
    <source>
        <dbReference type="Proteomes" id="UP000078576"/>
    </source>
</evidence>
<evidence type="ECO:0000313" key="2">
    <source>
        <dbReference type="EMBL" id="KUI58568.1"/>
    </source>
</evidence>
<dbReference type="Proteomes" id="UP000078576">
    <property type="component" value="Unassembled WGS sequence"/>
</dbReference>
<dbReference type="OrthoDB" id="4121058at2759"/>
<sequence length="417" mass="44931">MSAPRVEKEGFSYFEDSFYSQASNSSSHRRATLPELKAHFSGKDTEKRSGPWYEAQLLHYGLPPSKVKGTAHKRLFDAVMGKGNLTVPAHIQKIEAELKKEWNKKEREAKKATKASSGTAAAPAKGTKRKAEEAPTNVSVNVSVQISSTGAVTVGAAQPAAKKTKTGGPSSSTTTSKKTTTTKAQKVGSDGKSAPSPKPAKPAAKAKAPAKPAARRPAAASSSSGTGVSGPAFAASQDVYDDDGPPPYLEFDPGRAPFASHSSPRRSLGILNGRYRVSCPYLKDNFPEGSNNCGLIATLDGRSLWLSFDFDAVNGLMKVDRPYEADEDGKTAFWRGYGLDRDFNRKFINIDTIYQAGPLNRLRFLGGGHIEGTISYDGHEIDFDAYRLSGQSNTSEVTPTEARAKWAEMDPRMDTSW</sequence>
<proteinExistence type="predicted"/>
<reference evidence="3" key="1">
    <citation type="submission" date="2014-12" db="EMBL/GenBank/DDBJ databases">
        <title>Genome Sequence of Valsa Canker Pathogens Uncovers a Specific Adaption of Colonization on Woody Bark.</title>
        <authorList>
            <person name="Yin Z."/>
            <person name="Liu H."/>
            <person name="Gao X."/>
            <person name="Li Z."/>
            <person name="Song N."/>
            <person name="Ke X."/>
            <person name="Dai Q."/>
            <person name="Wu Y."/>
            <person name="Sun Y."/>
            <person name="Xu J.-R."/>
            <person name="Kang Z.K."/>
            <person name="Wang L."/>
            <person name="Huang L."/>
        </authorList>
    </citation>
    <scope>NUCLEOTIDE SEQUENCE [LARGE SCALE GENOMIC DNA]</scope>
    <source>
        <strain evidence="3">SXYL134</strain>
    </source>
</reference>
<feature type="region of interest" description="Disordered" evidence="1">
    <location>
        <begin position="104"/>
        <end position="137"/>
    </location>
</feature>
<organism evidence="2 3">
    <name type="scientific">Cytospora mali</name>
    <name type="common">Apple Valsa canker fungus</name>
    <name type="synonym">Valsa mali</name>
    <dbReference type="NCBI Taxonomy" id="578113"/>
    <lineage>
        <taxon>Eukaryota</taxon>
        <taxon>Fungi</taxon>
        <taxon>Dikarya</taxon>
        <taxon>Ascomycota</taxon>
        <taxon>Pezizomycotina</taxon>
        <taxon>Sordariomycetes</taxon>
        <taxon>Sordariomycetidae</taxon>
        <taxon>Diaporthales</taxon>
        <taxon>Cytosporaceae</taxon>
        <taxon>Cytospora</taxon>
    </lineage>
</organism>
<gene>
    <name evidence="2" type="ORF">VP1G_05836</name>
</gene>
<feature type="compositionally biased region" description="Low complexity" evidence="1">
    <location>
        <begin position="166"/>
        <end position="183"/>
    </location>
</feature>
<feature type="region of interest" description="Disordered" evidence="1">
    <location>
        <begin position="152"/>
        <end position="246"/>
    </location>
</feature>
<feature type="compositionally biased region" description="Low complexity" evidence="1">
    <location>
        <begin position="201"/>
        <end position="224"/>
    </location>
</feature>